<reference evidence="2 3" key="1">
    <citation type="submission" date="2021-01" db="EMBL/GenBank/DDBJ databases">
        <title>Genomics of switchgrass bacterial isolates.</title>
        <authorList>
            <person name="Shade A."/>
        </authorList>
    </citation>
    <scope>NUCLEOTIDE SEQUENCE [LARGE SCALE GENOMIC DNA]</scope>
    <source>
        <strain evidence="2 3">PvP111</strain>
    </source>
</reference>
<sequence>MTAPSAYVDLDDASAILAADSLGALHSAALAGAQIRATASAVREGLLAPLDGLRPRSVVLVAASGPARRASALVAAVLAPTAGVPVVSLPATPPWVGPLDVVVVAGDDAGDPAVAESVAAGVRRRAEVVVAVPDEGPVADAGGGRVVSFPPRVRVLDRNSYARHVAVMAAVLAAVDPASSVGDLDAVADAVDAEAMRHHASVEVFQNPAKGLASRMAGRRVLMTGDGVVATEVARHGAASLLRAAGVVAAATELSDAVGVIHDLGAIVGDSAESGSVDYDPLFHDDQLDGPPPADPVRVFTVSTDPDDSLVRRRVAVLGEVDVVRADDDGGPRTDLEAPAPAAVPGPTTPVGASLRRALVLAVRIEAAAAYLQLSNVHGSNFEASGGRE</sequence>
<name>A0ABS2KSM8_9NOCA</name>
<proteinExistence type="predicted"/>
<dbReference type="InterPro" id="IPR046348">
    <property type="entry name" value="SIS_dom_sf"/>
</dbReference>
<evidence type="ECO:0008006" key="4">
    <source>
        <dbReference type="Google" id="ProtNLM"/>
    </source>
</evidence>
<accession>A0ABS2KSM8</accession>
<dbReference type="Proteomes" id="UP000703038">
    <property type="component" value="Unassembled WGS sequence"/>
</dbReference>
<evidence type="ECO:0000256" key="1">
    <source>
        <dbReference type="SAM" id="MobiDB-lite"/>
    </source>
</evidence>
<protein>
    <recommendedName>
        <fullName evidence="4">TobH protein</fullName>
    </recommendedName>
</protein>
<dbReference type="RefSeq" id="WP_204867071.1">
    <property type="nucleotide sequence ID" value="NZ_JAFBBK010000001.1"/>
</dbReference>
<feature type="compositionally biased region" description="Basic and acidic residues" evidence="1">
    <location>
        <begin position="326"/>
        <end position="336"/>
    </location>
</feature>
<organism evidence="2 3">
    <name type="scientific">Rhodococcoides corynebacterioides</name>
    <dbReference type="NCBI Taxonomy" id="53972"/>
    <lineage>
        <taxon>Bacteria</taxon>
        <taxon>Bacillati</taxon>
        <taxon>Actinomycetota</taxon>
        <taxon>Actinomycetes</taxon>
        <taxon>Mycobacteriales</taxon>
        <taxon>Nocardiaceae</taxon>
        <taxon>Rhodococcoides</taxon>
    </lineage>
</organism>
<evidence type="ECO:0000313" key="3">
    <source>
        <dbReference type="Proteomes" id="UP000703038"/>
    </source>
</evidence>
<evidence type="ECO:0000313" key="2">
    <source>
        <dbReference type="EMBL" id="MBM7414286.1"/>
    </source>
</evidence>
<gene>
    <name evidence="2" type="ORF">JOE42_001019</name>
</gene>
<dbReference type="EMBL" id="JAFBBK010000001">
    <property type="protein sequence ID" value="MBM7414286.1"/>
    <property type="molecule type" value="Genomic_DNA"/>
</dbReference>
<comment type="caution">
    <text evidence="2">The sequence shown here is derived from an EMBL/GenBank/DDBJ whole genome shotgun (WGS) entry which is preliminary data.</text>
</comment>
<keyword evidence="3" id="KW-1185">Reference proteome</keyword>
<dbReference type="SUPFAM" id="SSF53697">
    <property type="entry name" value="SIS domain"/>
    <property type="match status" value="1"/>
</dbReference>
<feature type="region of interest" description="Disordered" evidence="1">
    <location>
        <begin position="326"/>
        <end position="349"/>
    </location>
</feature>